<dbReference type="PANTHER" id="PTHR36444">
    <property type="entry name" value="TRANSCRIPTIONAL REGULATOR PROTEIN YOBU-RELATED"/>
    <property type="match status" value="1"/>
</dbReference>
<protein>
    <submittedName>
        <fullName evidence="2">Transcriptional regulator YdeE</fullName>
    </submittedName>
</protein>
<proteinExistence type="predicted"/>
<evidence type="ECO:0000313" key="3">
    <source>
        <dbReference type="EMBL" id="MDR6835754.1"/>
    </source>
</evidence>
<dbReference type="PANTHER" id="PTHR36444:SF2">
    <property type="entry name" value="TRANSCRIPTIONAL REGULATOR PROTEIN YOBU-RELATED"/>
    <property type="match status" value="1"/>
</dbReference>
<dbReference type="SUPFAM" id="SSF55136">
    <property type="entry name" value="Probable bacterial effector-binding domain"/>
    <property type="match status" value="1"/>
</dbReference>
<dbReference type="SMART" id="SM00871">
    <property type="entry name" value="AraC_E_bind"/>
    <property type="match status" value="1"/>
</dbReference>
<comment type="caution">
    <text evidence="2">The sequence shown here is derived from an EMBL/GenBank/DDBJ whole genome shotgun (WGS) entry which is preliminary data.</text>
</comment>
<gene>
    <name evidence="2" type="ORF">J2W88_000574</name>
    <name evidence="3" type="ORF">J2W93_000575</name>
</gene>
<dbReference type="RefSeq" id="WP_209816558.1">
    <property type="nucleotide sequence ID" value="NZ_JAVDTL010000001.1"/>
</dbReference>
<name>A0AAJ2EZ54_ACIDE</name>
<evidence type="ECO:0000313" key="2">
    <source>
        <dbReference type="EMBL" id="MDR6765316.1"/>
    </source>
</evidence>
<dbReference type="AlphaFoldDB" id="A0AAJ2EZ54"/>
<accession>A0AAJ2EZ54</accession>
<dbReference type="InterPro" id="IPR029442">
    <property type="entry name" value="GyrI-like"/>
</dbReference>
<dbReference type="Gene3D" id="3.20.80.10">
    <property type="entry name" value="Regulatory factor, effector binding domain"/>
    <property type="match status" value="1"/>
</dbReference>
<keyword evidence="4" id="KW-1185">Reference proteome</keyword>
<evidence type="ECO:0000313" key="4">
    <source>
        <dbReference type="Proteomes" id="UP001249076"/>
    </source>
</evidence>
<dbReference type="Proteomes" id="UP001249076">
    <property type="component" value="Unassembled WGS sequence"/>
</dbReference>
<reference evidence="2 4" key="1">
    <citation type="submission" date="2023-07" db="EMBL/GenBank/DDBJ databases">
        <title>Sorghum-associated microbial communities from plants grown in Nebraska, USA.</title>
        <authorList>
            <person name="Schachtman D."/>
        </authorList>
    </citation>
    <scope>NUCLEOTIDE SEQUENCE</scope>
    <source>
        <strain evidence="3 4">BE105</strain>
        <strain evidence="2">BE69</strain>
    </source>
</reference>
<organism evidence="2 5">
    <name type="scientific">Acidovorax delafieldii</name>
    <name type="common">Pseudomonas delafieldii</name>
    <dbReference type="NCBI Taxonomy" id="47920"/>
    <lineage>
        <taxon>Bacteria</taxon>
        <taxon>Pseudomonadati</taxon>
        <taxon>Pseudomonadota</taxon>
        <taxon>Betaproteobacteria</taxon>
        <taxon>Burkholderiales</taxon>
        <taxon>Comamonadaceae</taxon>
        <taxon>Acidovorax</taxon>
    </lineage>
</organism>
<evidence type="ECO:0000259" key="1">
    <source>
        <dbReference type="SMART" id="SM00871"/>
    </source>
</evidence>
<dbReference type="EMBL" id="JAVDTS010000001">
    <property type="protein sequence ID" value="MDR6835754.1"/>
    <property type="molecule type" value="Genomic_DNA"/>
</dbReference>
<dbReference type="InterPro" id="IPR011256">
    <property type="entry name" value="Reg_factor_effector_dom_sf"/>
</dbReference>
<dbReference type="Pfam" id="PF06445">
    <property type="entry name" value="GyrI-like"/>
    <property type="match status" value="1"/>
</dbReference>
<dbReference type="Proteomes" id="UP001253458">
    <property type="component" value="Unassembled WGS sequence"/>
</dbReference>
<sequence length="163" mass="17895">MTTTPTRTAVAAFHVVGLTVRTCNRDEMDPATARIGALWDRFFSQSWERTLPGRGEEGRIFGIYSGYESDEHGAFDVTAGVAVPPPVAPVQGAVQIAVQAGDYLVFHGHGTMPQMVIDAWGEVWRYFAAHPQLPRRFGTDFELYEGPDRVAIHIGIVPDAPRA</sequence>
<feature type="domain" description="AraC effector-binding" evidence="1">
    <location>
        <begin position="3"/>
        <end position="157"/>
    </location>
</feature>
<evidence type="ECO:0000313" key="5">
    <source>
        <dbReference type="Proteomes" id="UP001253458"/>
    </source>
</evidence>
<dbReference type="EMBL" id="JAVDTL010000001">
    <property type="protein sequence ID" value="MDR6765316.1"/>
    <property type="molecule type" value="Genomic_DNA"/>
</dbReference>
<dbReference type="InterPro" id="IPR010499">
    <property type="entry name" value="AraC_E-bd"/>
</dbReference>
<dbReference type="InterPro" id="IPR053182">
    <property type="entry name" value="YobU-like_regulator"/>
</dbReference>